<protein>
    <submittedName>
        <fullName evidence="2">Uncharacterized protein</fullName>
    </submittedName>
</protein>
<comment type="caution">
    <text evidence="2">The sequence shown here is derived from an EMBL/GenBank/DDBJ whole genome shotgun (WGS) entry which is preliminary data.</text>
</comment>
<keyword evidence="1" id="KW-0812">Transmembrane</keyword>
<dbReference type="EMBL" id="MWMH01000003">
    <property type="protein sequence ID" value="OOP73762.1"/>
    <property type="molecule type" value="Genomic_DNA"/>
</dbReference>
<dbReference type="Proteomes" id="UP000190959">
    <property type="component" value="Unassembled WGS sequence"/>
</dbReference>
<keyword evidence="1" id="KW-1133">Transmembrane helix</keyword>
<evidence type="ECO:0000313" key="3">
    <source>
        <dbReference type="Proteomes" id="UP000190959"/>
    </source>
</evidence>
<sequence>MLSLVMPNGFSIRYYRKVYYYVHLMSGLILANLGGTAEVIDFCPSRNTGQRSFFVMYID</sequence>
<reference evidence="2 3" key="1">
    <citation type="submission" date="2017-02" db="EMBL/GenBank/DDBJ databases">
        <title>Genome sequence of Clostridium beijerinckii Br21.</title>
        <authorList>
            <person name="Fonseca B.C."/>
            <person name="Guazzaroni M.E."/>
            <person name="Riano-Pachon D.M."/>
            <person name="Reginatto V."/>
        </authorList>
    </citation>
    <scope>NUCLEOTIDE SEQUENCE [LARGE SCALE GENOMIC DNA]</scope>
    <source>
        <strain evidence="2 3">Br21</strain>
    </source>
</reference>
<evidence type="ECO:0000313" key="2">
    <source>
        <dbReference type="EMBL" id="OOP73762.1"/>
    </source>
</evidence>
<organism evidence="2 3">
    <name type="scientific">Clostridium beijerinckii</name>
    <name type="common">Clostridium MP</name>
    <dbReference type="NCBI Taxonomy" id="1520"/>
    <lineage>
        <taxon>Bacteria</taxon>
        <taxon>Bacillati</taxon>
        <taxon>Bacillota</taxon>
        <taxon>Clostridia</taxon>
        <taxon>Eubacteriales</taxon>
        <taxon>Clostridiaceae</taxon>
        <taxon>Clostridium</taxon>
    </lineage>
</organism>
<feature type="transmembrane region" description="Helical" evidence="1">
    <location>
        <begin position="20"/>
        <end position="43"/>
    </location>
</feature>
<proteinExistence type="predicted"/>
<name>A0A1S9N8G9_CLOBE</name>
<dbReference type="AlphaFoldDB" id="A0A1S9N8G9"/>
<keyword evidence="1" id="KW-0472">Membrane</keyword>
<gene>
    <name evidence="2" type="ORF">CBEIBR21_12145</name>
</gene>
<evidence type="ECO:0000256" key="1">
    <source>
        <dbReference type="SAM" id="Phobius"/>
    </source>
</evidence>
<accession>A0A1S9N8G9</accession>